<dbReference type="STRING" id="1296120.A0A1B9GYA5"/>
<dbReference type="Pfam" id="PF13430">
    <property type="entry name" value="DUF4112"/>
    <property type="match status" value="1"/>
</dbReference>
<sequence length="242" mass="26191">MFLLSLLHLPTYALAALQKILKGRVAQQAPIDPHIEVVVDAKGKKKKIVRPLPEGLSKRDRKALKKIRRRAHYLDKGMNLCGFRVGWTFFIGIIPGLGDVVDASLNYFLIVRPSKKLDIPQSLVNKMLANNAISAGLGFIPVAGDIFLAAWKANSRNAHLLEAYLIIRGQELLAAQGQGPSGIHPTEAAEAGVSPDILRSLFAPGSGMNGREDPRDVDSDLEEGGGGRRGKGKRSNYGTVRG</sequence>
<reference evidence="3 4" key="1">
    <citation type="submission" date="2013-07" db="EMBL/GenBank/DDBJ databases">
        <title>The Genome Sequence of Cryptococcus heveanensis BCC8398.</title>
        <authorList>
            <consortium name="The Broad Institute Genome Sequencing Platform"/>
            <person name="Cuomo C."/>
            <person name="Litvintseva A."/>
            <person name="Chen Y."/>
            <person name="Heitman J."/>
            <person name="Sun S."/>
            <person name="Springer D."/>
            <person name="Dromer F."/>
            <person name="Young S.K."/>
            <person name="Zeng Q."/>
            <person name="Gargeya S."/>
            <person name="Fitzgerald M."/>
            <person name="Abouelleil A."/>
            <person name="Alvarado L."/>
            <person name="Berlin A.M."/>
            <person name="Chapman S.B."/>
            <person name="Dewar J."/>
            <person name="Goldberg J."/>
            <person name="Griggs A."/>
            <person name="Gujja S."/>
            <person name="Hansen M."/>
            <person name="Howarth C."/>
            <person name="Imamovic A."/>
            <person name="Larimer J."/>
            <person name="McCowan C."/>
            <person name="Murphy C."/>
            <person name="Pearson M."/>
            <person name="Priest M."/>
            <person name="Roberts A."/>
            <person name="Saif S."/>
            <person name="Shea T."/>
            <person name="Sykes S."/>
            <person name="Wortman J."/>
            <person name="Nusbaum C."/>
            <person name="Birren B."/>
        </authorList>
    </citation>
    <scope>NUCLEOTIDE SEQUENCE [LARGE SCALE GENOMIC DNA]</scope>
    <source>
        <strain evidence="3 4">BCC8398</strain>
    </source>
</reference>
<feature type="chain" id="PRO_5013040212" evidence="2">
    <location>
        <begin position="16"/>
        <end position="242"/>
    </location>
</feature>
<organism evidence="3 4">
    <name type="scientific">Kwoniella heveanensis BCC8398</name>
    <dbReference type="NCBI Taxonomy" id="1296120"/>
    <lineage>
        <taxon>Eukaryota</taxon>
        <taxon>Fungi</taxon>
        <taxon>Dikarya</taxon>
        <taxon>Basidiomycota</taxon>
        <taxon>Agaricomycotina</taxon>
        <taxon>Tremellomycetes</taxon>
        <taxon>Tremellales</taxon>
        <taxon>Cryptococcaceae</taxon>
        <taxon>Kwoniella</taxon>
    </lineage>
</organism>
<evidence type="ECO:0000256" key="1">
    <source>
        <dbReference type="SAM" id="MobiDB-lite"/>
    </source>
</evidence>
<keyword evidence="2" id="KW-0732">Signal</keyword>
<dbReference type="PANTHER" id="PTHR35519:SF2">
    <property type="entry name" value="PH DOMAIN PROTEIN"/>
    <property type="match status" value="1"/>
</dbReference>
<name>A0A1B9GYA5_9TREE</name>
<keyword evidence="4" id="KW-1185">Reference proteome</keyword>
<dbReference type="AlphaFoldDB" id="A0A1B9GYA5"/>
<dbReference type="OrthoDB" id="2103474at2759"/>
<evidence type="ECO:0000313" key="4">
    <source>
        <dbReference type="Proteomes" id="UP000092666"/>
    </source>
</evidence>
<reference evidence="4" key="2">
    <citation type="submission" date="2013-12" db="EMBL/GenBank/DDBJ databases">
        <title>Evolution of pathogenesis and genome organization in the Tremellales.</title>
        <authorList>
            <person name="Cuomo C."/>
            <person name="Litvintseva A."/>
            <person name="Heitman J."/>
            <person name="Chen Y."/>
            <person name="Sun S."/>
            <person name="Springer D."/>
            <person name="Dromer F."/>
            <person name="Young S."/>
            <person name="Zeng Q."/>
            <person name="Chapman S."/>
            <person name="Gujja S."/>
            <person name="Saif S."/>
            <person name="Birren B."/>
        </authorList>
    </citation>
    <scope>NUCLEOTIDE SEQUENCE [LARGE SCALE GENOMIC DNA]</scope>
    <source>
        <strain evidence="4">BCC8398</strain>
    </source>
</reference>
<evidence type="ECO:0000256" key="2">
    <source>
        <dbReference type="SAM" id="SignalP"/>
    </source>
</evidence>
<dbReference type="InterPro" id="IPR025187">
    <property type="entry name" value="DUF4112"/>
</dbReference>
<evidence type="ECO:0000313" key="3">
    <source>
        <dbReference type="EMBL" id="OCF36021.1"/>
    </source>
</evidence>
<dbReference type="PANTHER" id="PTHR35519">
    <property type="entry name" value="MEMBRANE PROTEINS"/>
    <property type="match status" value="1"/>
</dbReference>
<accession>A0A1B9GYA5</accession>
<feature type="signal peptide" evidence="2">
    <location>
        <begin position="1"/>
        <end position="15"/>
    </location>
</feature>
<feature type="region of interest" description="Disordered" evidence="1">
    <location>
        <begin position="199"/>
        <end position="242"/>
    </location>
</feature>
<gene>
    <name evidence="3" type="ORF">I316_02516</name>
</gene>
<dbReference type="Proteomes" id="UP000092666">
    <property type="component" value="Unassembled WGS sequence"/>
</dbReference>
<protein>
    <submittedName>
        <fullName evidence="3">Uncharacterized protein</fullName>
    </submittedName>
</protein>
<proteinExistence type="predicted"/>
<dbReference type="EMBL" id="KI669497">
    <property type="protein sequence ID" value="OCF36021.1"/>
    <property type="molecule type" value="Genomic_DNA"/>
</dbReference>